<evidence type="ECO:0000313" key="1">
    <source>
        <dbReference type="EMBL" id="KZR95564.1"/>
    </source>
</evidence>
<name>A0A162CWV1_9CRUS</name>
<gene>
    <name evidence="1" type="ORF">APZ42_010657</name>
</gene>
<dbReference type="AlphaFoldDB" id="A0A162CWV1"/>
<proteinExistence type="predicted"/>
<sequence length="42" mass="4617">QTSVATMKLFSKLFSLGLTSDPVNKEKIEKLLDSSTNMASKK</sequence>
<dbReference type="Proteomes" id="UP000076858">
    <property type="component" value="Unassembled WGS sequence"/>
</dbReference>
<feature type="non-terminal residue" evidence="1">
    <location>
        <position position="1"/>
    </location>
</feature>
<organism evidence="1 2">
    <name type="scientific">Daphnia magna</name>
    <dbReference type="NCBI Taxonomy" id="35525"/>
    <lineage>
        <taxon>Eukaryota</taxon>
        <taxon>Metazoa</taxon>
        <taxon>Ecdysozoa</taxon>
        <taxon>Arthropoda</taxon>
        <taxon>Crustacea</taxon>
        <taxon>Branchiopoda</taxon>
        <taxon>Diplostraca</taxon>
        <taxon>Cladocera</taxon>
        <taxon>Anomopoda</taxon>
        <taxon>Daphniidae</taxon>
        <taxon>Daphnia</taxon>
    </lineage>
</organism>
<evidence type="ECO:0000313" key="2">
    <source>
        <dbReference type="Proteomes" id="UP000076858"/>
    </source>
</evidence>
<accession>A0A162CWV1</accession>
<feature type="non-terminal residue" evidence="1">
    <location>
        <position position="42"/>
    </location>
</feature>
<comment type="caution">
    <text evidence="1">The sequence shown here is derived from an EMBL/GenBank/DDBJ whole genome shotgun (WGS) entry which is preliminary data.</text>
</comment>
<dbReference type="EMBL" id="LRGB01028328">
    <property type="protein sequence ID" value="KZR95564.1"/>
    <property type="molecule type" value="Genomic_DNA"/>
</dbReference>
<reference evidence="1 2" key="1">
    <citation type="submission" date="2016-03" db="EMBL/GenBank/DDBJ databases">
        <title>EvidentialGene: Evidence-directed Construction of Genes on Genomes.</title>
        <authorList>
            <person name="Gilbert D.G."/>
            <person name="Choi J.-H."/>
            <person name="Mockaitis K."/>
            <person name="Colbourne J."/>
            <person name="Pfrender M."/>
        </authorList>
    </citation>
    <scope>NUCLEOTIDE SEQUENCE [LARGE SCALE GENOMIC DNA]</scope>
    <source>
        <strain evidence="1 2">Xinb3</strain>
        <tissue evidence="1">Complete organism</tissue>
    </source>
</reference>
<protein>
    <submittedName>
        <fullName evidence="1">Putative 13 kDa hemolymph protein b</fullName>
    </submittedName>
</protein>
<keyword evidence="2" id="KW-1185">Reference proteome</keyword>